<dbReference type="RefSeq" id="WP_189362494.1">
    <property type="nucleotide sequence ID" value="NZ_BMWZ01000009.1"/>
</dbReference>
<sequence>MRIEFFSVKLLILVLLMNFNCQKHQERNAFGEDLQFLKQYITPIVLKQGQQQVIVSSEFQGRVFASTSKGLVGPSYGWFNKDLFINDNALQNISSVGGASRIWFGPDQGENNVFVDVNEITKEVIRAAPKDLDTLPFNIFEKSESAVTLGSKMHIKNLKGFDFYVDIKRSIELLSEADIASNLNISLNSAVDFVAFSAETQMINVGNENWTKAKGIISLWELGCMEPTPNTTAVIPLKGEVNQATVYFTSIDSTRIKIENNTLFYKADAEYLNKIGTPPENTLPYFGSYSPELNLLTVVRFSFTGEQDYVNAVPDNTAPYKGDVINIFNDGTWGDIGPFGPFYELETSSPAKALKVGESLTHVHETYHFEGSKAELNKISVAVFGVNLDVVENALP</sequence>
<reference evidence="1" key="2">
    <citation type="submission" date="2020-09" db="EMBL/GenBank/DDBJ databases">
        <authorList>
            <person name="Sun Q."/>
            <person name="Kim S."/>
        </authorList>
    </citation>
    <scope>NUCLEOTIDE SEQUENCE</scope>
    <source>
        <strain evidence="1">KCTC 12710</strain>
    </source>
</reference>
<gene>
    <name evidence="1" type="ORF">GCM10007028_32510</name>
</gene>
<dbReference type="InterPro" id="IPR046713">
    <property type="entry name" value="DUF6786"/>
</dbReference>
<dbReference type="Pfam" id="PF20583">
    <property type="entry name" value="DUF6786"/>
    <property type="match status" value="1"/>
</dbReference>
<accession>A0A918RDR5</accession>
<evidence type="ECO:0000313" key="2">
    <source>
        <dbReference type="Proteomes" id="UP000636004"/>
    </source>
</evidence>
<dbReference type="EMBL" id="BMWZ01000009">
    <property type="protein sequence ID" value="GGZ91623.1"/>
    <property type="molecule type" value="Genomic_DNA"/>
</dbReference>
<name>A0A918RDR5_9FLAO</name>
<proteinExistence type="predicted"/>
<reference evidence="1" key="1">
    <citation type="journal article" date="2014" name="Int. J. Syst. Evol. Microbiol.">
        <title>Complete genome sequence of Corynebacterium casei LMG S-19264T (=DSM 44701T), isolated from a smear-ripened cheese.</title>
        <authorList>
            <consortium name="US DOE Joint Genome Institute (JGI-PGF)"/>
            <person name="Walter F."/>
            <person name="Albersmeier A."/>
            <person name="Kalinowski J."/>
            <person name="Ruckert C."/>
        </authorList>
    </citation>
    <scope>NUCLEOTIDE SEQUENCE</scope>
    <source>
        <strain evidence="1">KCTC 12710</strain>
    </source>
</reference>
<organism evidence="1 2">
    <name type="scientific">Algibacter mikhailovii</name>
    <dbReference type="NCBI Taxonomy" id="425498"/>
    <lineage>
        <taxon>Bacteria</taxon>
        <taxon>Pseudomonadati</taxon>
        <taxon>Bacteroidota</taxon>
        <taxon>Flavobacteriia</taxon>
        <taxon>Flavobacteriales</taxon>
        <taxon>Flavobacteriaceae</taxon>
        <taxon>Algibacter</taxon>
    </lineage>
</organism>
<protein>
    <submittedName>
        <fullName evidence="1">Uncharacterized protein</fullName>
    </submittedName>
</protein>
<dbReference type="Proteomes" id="UP000636004">
    <property type="component" value="Unassembled WGS sequence"/>
</dbReference>
<evidence type="ECO:0000313" key="1">
    <source>
        <dbReference type="EMBL" id="GGZ91623.1"/>
    </source>
</evidence>
<comment type="caution">
    <text evidence="1">The sequence shown here is derived from an EMBL/GenBank/DDBJ whole genome shotgun (WGS) entry which is preliminary data.</text>
</comment>
<dbReference type="AlphaFoldDB" id="A0A918RDR5"/>
<keyword evidence="2" id="KW-1185">Reference proteome</keyword>